<dbReference type="PANTHER" id="PTHR17130">
    <property type="entry name" value="MITOCHONDRIAL OUTER MEMBRANE PROTEIN 25"/>
    <property type="match status" value="1"/>
</dbReference>
<keyword evidence="8" id="KW-1133">Transmembrane helix</keyword>
<evidence type="ECO:0000313" key="12">
    <source>
        <dbReference type="EMBL" id="ORX35583.1"/>
    </source>
</evidence>
<evidence type="ECO:0000313" key="13">
    <source>
        <dbReference type="Proteomes" id="UP000193218"/>
    </source>
</evidence>
<reference evidence="12 13" key="1">
    <citation type="submission" date="2017-03" db="EMBL/GenBank/DDBJ databases">
        <title>Widespread Adenine N6-methylation of Active Genes in Fungi.</title>
        <authorList>
            <consortium name="DOE Joint Genome Institute"/>
            <person name="Mondo S.J."/>
            <person name="Dannebaum R.O."/>
            <person name="Kuo R.C."/>
            <person name="Louie K.B."/>
            <person name="Bewick A.J."/>
            <person name="Labutti K."/>
            <person name="Haridas S."/>
            <person name="Kuo A."/>
            <person name="Salamov A."/>
            <person name="Ahrendt S.R."/>
            <person name="Lau R."/>
            <person name="Bowen B.P."/>
            <person name="Lipzen A."/>
            <person name="Sullivan W."/>
            <person name="Andreopoulos W.B."/>
            <person name="Clum A."/>
            <person name="Lindquist E."/>
            <person name="Daum C."/>
            <person name="Northen T.R."/>
            <person name="Ramamoorthy G."/>
            <person name="Schmitz R.J."/>
            <person name="Gryganskyi A."/>
            <person name="Culley D."/>
            <person name="Magnuson J."/>
            <person name="James T.Y."/>
            <person name="O'Malley M.A."/>
            <person name="Stajich J.E."/>
            <person name="Spatafora J.W."/>
            <person name="Visel A."/>
            <person name="Grigoriev I.V."/>
        </authorList>
    </citation>
    <scope>NUCLEOTIDE SEQUENCE [LARGE SCALE GENOMIC DNA]</scope>
    <source>
        <strain evidence="12 13">NRRL Y-17943</strain>
    </source>
</reference>
<dbReference type="GO" id="GO:0033617">
    <property type="term" value="P:mitochondrial respiratory chain complex IV assembly"/>
    <property type="evidence" value="ECO:0007669"/>
    <property type="project" value="TreeGrafter"/>
</dbReference>
<comment type="subcellular location">
    <subcellularLocation>
        <location evidence="2">Mitochondrion inner membrane</location>
        <topology evidence="2">Single-pass membrane protein</topology>
    </subcellularLocation>
</comment>
<name>A0A1Y1UC18_9TREE</name>
<evidence type="ECO:0000256" key="3">
    <source>
        <dbReference type="ARBA" id="ARBA00008370"/>
    </source>
</evidence>
<dbReference type="InParanoid" id="A0A1Y1UC18"/>
<comment type="similarity">
    <text evidence="3">Belongs to the COX16 family.</text>
</comment>
<feature type="compositionally biased region" description="Basic and acidic residues" evidence="11">
    <location>
        <begin position="118"/>
        <end position="130"/>
    </location>
</feature>
<evidence type="ECO:0000256" key="2">
    <source>
        <dbReference type="ARBA" id="ARBA00004434"/>
    </source>
</evidence>
<gene>
    <name evidence="12" type="ORF">BD324DRAFT_581653</name>
</gene>
<dbReference type="GeneID" id="33555326"/>
<proteinExistence type="inferred from homology"/>
<protein>
    <recommendedName>
        <fullName evidence="4">Cytochrome c oxidase assembly protein COX16, mitochondrial</fullName>
    </recommendedName>
    <alternativeName>
        <fullName evidence="5">Cytochrome c oxidase assembly protein cox16, mitochondrial</fullName>
    </alternativeName>
</protein>
<dbReference type="AlphaFoldDB" id="A0A1Y1UC18"/>
<evidence type="ECO:0000256" key="4">
    <source>
        <dbReference type="ARBA" id="ARBA00015368"/>
    </source>
</evidence>
<dbReference type="FunCoup" id="A0A1Y1UC18">
    <property type="interactions" value="17"/>
</dbReference>
<keyword evidence="10" id="KW-0472">Membrane</keyword>
<feature type="region of interest" description="Disordered" evidence="11">
    <location>
        <begin position="95"/>
        <end position="130"/>
    </location>
</feature>
<accession>A0A1Y1UC18</accession>
<dbReference type="RefSeq" id="XP_021869747.1">
    <property type="nucleotide sequence ID" value="XM_022013518.1"/>
</dbReference>
<evidence type="ECO:0000256" key="8">
    <source>
        <dbReference type="ARBA" id="ARBA00022989"/>
    </source>
</evidence>
<evidence type="ECO:0000256" key="6">
    <source>
        <dbReference type="ARBA" id="ARBA00022692"/>
    </source>
</evidence>
<evidence type="ECO:0000256" key="1">
    <source>
        <dbReference type="ARBA" id="ARBA00002490"/>
    </source>
</evidence>
<dbReference type="Proteomes" id="UP000193218">
    <property type="component" value="Unassembled WGS sequence"/>
</dbReference>
<evidence type="ECO:0000256" key="11">
    <source>
        <dbReference type="SAM" id="MobiDB-lite"/>
    </source>
</evidence>
<comment type="caution">
    <text evidence="12">The sequence shown here is derived from an EMBL/GenBank/DDBJ whole genome shotgun (WGS) entry which is preliminary data.</text>
</comment>
<evidence type="ECO:0000256" key="9">
    <source>
        <dbReference type="ARBA" id="ARBA00023128"/>
    </source>
</evidence>
<dbReference type="OrthoDB" id="5516033at2759"/>
<dbReference type="Pfam" id="PF14138">
    <property type="entry name" value="COX16"/>
    <property type="match status" value="1"/>
</dbReference>
<dbReference type="STRING" id="4999.A0A1Y1UC18"/>
<dbReference type="PANTHER" id="PTHR17130:SF14">
    <property type="entry name" value="CYTOCHROME C OXIDASE ASSEMBLY PROTEIN COX16 HOMOLOG, MITOCHONDRIAL"/>
    <property type="match status" value="1"/>
</dbReference>
<organism evidence="12 13">
    <name type="scientific">Kockovaella imperatae</name>
    <dbReference type="NCBI Taxonomy" id="4999"/>
    <lineage>
        <taxon>Eukaryota</taxon>
        <taxon>Fungi</taxon>
        <taxon>Dikarya</taxon>
        <taxon>Basidiomycota</taxon>
        <taxon>Agaricomycotina</taxon>
        <taxon>Tremellomycetes</taxon>
        <taxon>Tremellales</taxon>
        <taxon>Cuniculitremaceae</taxon>
        <taxon>Kockovaella</taxon>
    </lineage>
</organism>
<keyword evidence="13" id="KW-1185">Reference proteome</keyword>
<keyword evidence="7" id="KW-0999">Mitochondrion inner membrane</keyword>
<evidence type="ECO:0000256" key="7">
    <source>
        <dbReference type="ARBA" id="ARBA00022792"/>
    </source>
</evidence>
<evidence type="ECO:0000256" key="10">
    <source>
        <dbReference type="ARBA" id="ARBA00023136"/>
    </source>
</evidence>
<sequence length="130" mass="15012">MSTFSRKPLKPSPILTKIRAKPFLLFGIPFLVLTVGSSFVMTTFTQTRYDLHNTKHKQLSFDDDLGLTGKRKKVDLREEYFKRLSMVPVSQDDFENVRVPRPEGMPEWGAPGQTSEDAPLKGRRKEDRWV</sequence>
<evidence type="ECO:0000256" key="5">
    <source>
        <dbReference type="ARBA" id="ARBA00019222"/>
    </source>
</evidence>
<dbReference type="EMBL" id="NBSH01000010">
    <property type="protein sequence ID" value="ORX35583.1"/>
    <property type="molecule type" value="Genomic_DNA"/>
</dbReference>
<comment type="function">
    <text evidence="1">Required for the assembly of the mitochondrial respiratory chain complex IV (CIV), also known as cytochrome c oxidase. May participate in merging the COX1 and COX2 assembly lines.</text>
</comment>
<keyword evidence="6" id="KW-0812">Transmembrane</keyword>
<keyword evidence="9" id="KW-0496">Mitochondrion</keyword>
<dbReference type="GO" id="GO:0005743">
    <property type="term" value="C:mitochondrial inner membrane"/>
    <property type="evidence" value="ECO:0007669"/>
    <property type="project" value="UniProtKB-SubCell"/>
</dbReference>
<dbReference type="InterPro" id="IPR020164">
    <property type="entry name" value="Cyt_c_Oxase_assmbl_COX16"/>
</dbReference>